<evidence type="ECO:0000256" key="5">
    <source>
        <dbReference type="ARBA" id="ARBA00034021"/>
    </source>
</evidence>
<evidence type="ECO:0000256" key="1">
    <source>
        <dbReference type="ARBA" id="ARBA00007039"/>
    </source>
</evidence>
<dbReference type="HAMAP" id="MF_00444">
    <property type="entry name" value="ClpP"/>
    <property type="match status" value="1"/>
</dbReference>
<accession>A0A388LD86</accession>
<dbReference type="OrthoDB" id="2017408at2759"/>
<dbReference type="GO" id="GO:0004252">
    <property type="term" value="F:serine-type endopeptidase activity"/>
    <property type="evidence" value="ECO:0007669"/>
    <property type="project" value="UniProtKB-EC"/>
</dbReference>
<dbReference type="Pfam" id="PF00574">
    <property type="entry name" value="CLP_protease"/>
    <property type="match status" value="1"/>
</dbReference>
<protein>
    <recommendedName>
        <fullName evidence="7">ATP-dependent Clp protease proteolytic subunit</fullName>
    </recommendedName>
</protein>
<dbReference type="PROSITE" id="PS00382">
    <property type="entry name" value="CLP_PROTEASE_HIS"/>
    <property type="match status" value="1"/>
</dbReference>
<dbReference type="InterPro" id="IPR033135">
    <property type="entry name" value="ClpP_His_AS"/>
</dbReference>
<dbReference type="InterPro" id="IPR023562">
    <property type="entry name" value="ClpP/TepA"/>
</dbReference>
<dbReference type="GO" id="GO:0006515">
    <property type="term" value="P:protein quality control for misfolded or incompletely synthesized proteins"/>
    <property type="evidence" value="ECO:0007669"/>
    <property type="project" value="TreeGrafter"/>
</dbReference>
<dbReference type="Gene3D" id="3.90.226.10">
    <property type="entry name" value="2-enoyl-CoA Hydratase, Chain A, domain 1"/>
    <property type="match status" value="1"/>
</dbReference>
<comment type="catalytic activity">
    <reaction evidence="5 6">
        <text>Hydrolysis of proteins to small peptides in the presence of ATP and magnesium. alpha-casein is the usual test substrate. In the absence of ATP, only oligopeptides shorter than five residues are hydrolyzed (such as succinyl-Leu-Tyr-|-NHMec, and Leu-Tyr-Leu-|-Tyr-Trp, in which cleavage of the -Tyr-|-Leu- and -Tyr-|-Trp bonds also occurs).</text>
        <dbReference type="EC" id="3.4.21.92"/>
    </reaction>
</comment>
<evidence type="ECO:0000313" key="9">
    <source>
        <dbReference type="Proteomes" id="UP000265515"/>
    </source>
</evidence>
<dbReference type="STRING" id="69332.A0A388LD86"/>
<dbReference type="Proteomes" id="UP000265515">
    <property type="component" value="Unassembled WGS sequence"/>
</dbReference>
<sequence>MAVTSSSARLLCASVRLGGATPLSGASGLRKESTKEVGASRCGARDGARGVVRAWSWTTSIAAVGSGSSRLRGGNLCTAERDAVSCSKSMYWERSPTWPKVKRGLGGRVWLVSREELGREGEGEVVGDVNRGVSREKLGRERRWRVLPSCRRLHRRGHVMSAMMWPKLKGGWGGHGWVVSEEEEGVVGGVNRRGSGQEAGRGRRRGCLLSRRRNRHRGRVVSGAMVGRWQEGEEEGQRERCETERGRSFGKAKGAEEEKRQVVMRSSRGGRVGAVTGSSRRRGEEMVITAKRGAPAIAPLVLSPAGIMDINTVLLQNRIVFVGSPVDSRVAQRVISQLMTLAAIDEKKDIKMYINSPGGSIYSILAVYDCMSFIKPDVSTICMGIAASQSALLLAGGTKGKRFAMPNARIMIHQPQGGCGGTIADVRRQASEVMISRDKIDKMYHAFTGQSLERIQMYTDRDRFFSAPEAMEFGLIDDVLLTEY</sequence>
<evidence type="ECO:0000313" key="8">
    <source>
        <dbReference type="EMBL" id="GBG80266.1"/>
    </source>
</evidence>
<dbReference type="PANTHER" id="PTHR10381">
    <property type="entry name" value="ATP-DEPENDENT CLP PROTEASE PROTEOLYTIC SUBUNIT"/>
    <property type="match status" value="1"/>
</dbReference>
<proteinExistence type="inferred from homology"/>
<dbReference type="SUPFAM" id="SSF52096">
    <property type="entry name" value="ClpP/crotonase"/>
    <property type="match status" value="1"/>
</dbReference>
<keyword evidence="9" id="KW-1185">Reference proteome</keyword>
<dbReference type="CDD" id="cd07017">
    <property type="entry name" value="S14_ClpP_2"/>
    <property type="match status" value="1"/>
</dbReference>
<keyword evidence="3" id="KW-0378">Hydrolase</keyword>
<dbReference type="GO" id="GO:0004176">
    <property type="term" value="F:ATP-dependent peptidase activity"/>
    <property type="evidence" value="ECO:0007669"/>
    <property type="project" value="InterPro"/>
</dbReference>
<dbReference type="GO" id="GO:0051117">
    <property type="term" value="F:ATPase binding"/>
    <property type="evidence" value="ECO:0007669"/>
    <property type="project" value="TreeGrafter"/>
</dbReference>
<evidence type="ECO:0000256" key="7">
    <source>
        <dbReference type="RuleBase" id="RU003567"/>
    </source>
</evidence>
<evidence type="ECO:0000256" key="2">
    <source>
        <dbReference type="ARBA" id="ARBA00022670"/>
    </source>
</evidence>
<keyword evidence="4" id="KW-0720">Serine protease</keyword>
<dbReference type="GO" id="GO:0009368">
    <property type="term" value="C:endopeptidase Clp complex"/>
    <property type="evidence" value="ECO:0007669"/>
    <property type="project" value="TreeGrafter"/>
</dbReference>
<dbReference type="PRINTS" id="PR00127">
    <property type="entry name" value="CLPPROTEASEP"/>
</dbReference>
<gene>
    <name evidence="8" type="ORF">CBR_g30632</name>
</gene>
<comment type="caution">
    <text evidence="8">The sequence shown here is derived from an EMBL/GenBank/DDBJ whole genome shotgun (WGS) entry which is preliminary data.</text>
</comment>
<comment type="similarity">
    <text evidence="1 7">Belongs to the peptidase S14 family.</text>
</comment>
<dbReference type="GO" id="GO:0009536">
    <property type="term" value="C:plastid"/>
    <property type="evidence" value="ECO:0007669"/>
    <property type="project" value="UniProtKB-ARBA"/>
</dbReference>
<dbReference type="PANTHER" id="PTHR10381:SF8">
    <property type="entry name" value="ATP-DEPENDENT CLP PROTEASE PROTEOLYTIC SUBUNIT 6, CHLOROPLASTIC"/>
    <property type="match status" value="1"/>
</dbReference>
<feature type="active site" evidence="6">
    <location>
        <position position="413"/>
    </location>
</feature>
<dbReference type="Gramene" id="GBG80266">
    <property type="protein sequence ID" value="GBG80266"/>
    <property type="gene ID" value="CBR_g30632"/>
</dbReference>
<dbReference type="InterPro" id="IPR029045">
    <property type="entry name" value="ClpP/crotonase-like_dom_sf"/>
</dbReference>
<dbReference type="InterPro" id="IPR001907">
    <property type="entry name" value="ClpP"/>
</dbReference>
<reference evidence="8 9" key="1">
    <citation type="journal article" date="2018" name="Cell">
        <title>The Chara Genome: Secondary Complexity and Implications for Plant Terrestrialization.</title>
        <authorList>
            <person name="Nishiyama T."/>
            <person name="Sakayama H."/>
            <person name="Vries J.D."/>
            <person name="Buschmann H."/>
            <person name="Saint-Marcoux D."/>
            <person name="Ullrich K.K."/>
            <person name="Haas F.B."/>
            <person name="Vanderstraeten L."/>
            <person name="Becker D."/>
            <person name="Lang D."/>
            <person name="Vosolsobe S."/>
            <person name="Rombauts S."/>
            <person name="Wilhelmsson P.K.I."/>
            <person name="Janitza P."/>
            <person name="Kern R."/>
            <person name="Heyl A."/>
            <person name="Rumpler F."/>
            <person name="Villalobos L.I.A.C."/>
            <person name="Clay J.M."/>
            <person name="Skokan R."/>
            <person name="Toyoda A."/>
            <person name="Suzuki Y."/>
            <person name="Kagoshima H."/>
            <person name="Schijlen E."/>
            <person name="Tajeshwar N."/>
            <person name="Catarino B."/>
            <person name="Hetherington A.J."/>
            <person name="Saltykova A."/>
            <person name="Bonnot C."/>
            <person name="Breuninger H."/>
            <person name="Symeonidi A."/>
            <person name="Radhakrishnan G.V."/>
            <person name="Van Nieuwerburgh F."/>
            <person name="Deforce D."/>
            <person name="Chang C."/>
            <person name="Karol K.G."/>
            <person name="Hedrich R."/>
            <person name="Ulvskov P."/>
            <person name="Glockner G."/>
            <person name="Delwiche C.F."/>
            <person name="Petrasek J."/>
            <person name="Van de Peer Y."/>
            <person name="Friml J."/>
            <person name="Beilby M."/>
            <person name="Dolan L."/>
            <person name="Kohara Y."/>
            <person name="Sugano S."/>
            <person name="Fujiyama A."/>
            <person name="Delaux P.-M."/>
            <person name="Quint M."/>
            <person name="TheiBen G."/>
            <person name="Hagemann M."/>
            <person name="Harholt J."/>
            <person name="Dunand C."/>
            <person name="Zachgo S."/>
            <person name="Langdale J."/>
            <person name="Maumus F."/>
            <person name="Straeten D.V.D."/>
            <person name="Gould S.B."/>
            <person name="Rensing S.A."/>
        </authorList>
    </citation>
    <scope>NUCLEOTIDE SEQUENCE [LARGE SCALE GENOMIC DNA]</scope>
    <source>
        <strain evidence="8 9">S276</strain>
    </source>
</reference>
<evidence type="ECO:0000256" key="4">
    <source>
        <dbReference type="ARBA" id="ARBA00022825"/>
    </source>
</evidence>
<name>A0A388LD86_CHABU</name>
<dbReference type="EMBL" id="BFEA01000341">
    <property type="protein sequence ID" value="GBG80266.1"/>
    <property type="molecule type" value="Genomic_DNA"/>
</dbReference>
<keyword evidence="2" id="KW-0645">Protease</keyword>
<evidence type="ECO:0000256" key="3">
    <source>
        <dbReference type="ARBA" id="ARBA00022801"/>
    </source>
</evidence>
<dbReference type="FunFam" id="3.90.226.10:FF:000035">
    <property type="entry name" value="ATP-dependent Clp protease proteolytic subunit"/>
    <property type="match status" value="1"/>
</dbReference>
<organism evidence="8 9">
    <name type="scientific">Chara braunii</name>
    <name type="common">Braun's stonewort</name>
    <dbReference type="NCBI Taxonomy" id="69332"/>
    <lineage>
        <taxon>Eukaryota</taxon>
        <taxon>Viridiplantae</taxon>
        <taxon>Streptophyta</taxon>
        <taxon>Charophyceae</taxon>
        <taxon>Charales</taxon>
        <taxon>Characeae</taxon>
        <taxon>Chara</taxon>
    </lineage>
</organism>
<dbReference type="AlphaFoldDB" id="A0A388LD86"/>
<evidence type="ECO:0000256" key="6">
    <source>
        <dbReference type="PROSITE-ProRule" id="PRU10086"/>
    </source>
</evidence>